<keyword evidence="5 9" id="KW-0863">Zinc-finger</keyword>
<feature type="domain" description="BRCT" evidence="12">
    <location>
        <begin position="672"/>
        <end position="707"/>
    </location>
</feature>
<dbReference type="PROSITE" id="PS50172">
    <property type="entry name" value="BRCT"/>
    <property type="match status" value="2"/>
</dbReference>
<keyword evidence="15" id="KW-1185">Reference proteome</keyword>
<dbReference type="SUPFAM" id="SSF57850">
    <property type="entry name" value="RING/U-box"/>
    <property type="match status" value="1"/>
</dbReference>
<evidence type="ECO:0000313" key="14">
    <source>
        <dbReference type="EMBL" id="CAA2629299.1"/>
    </source>
</evidence>
<dbReference type="Pfam" id="PF13771">
    <property type="entry name" value="zf-HC5HC2H"/>
    <property type="match status" value="1"/>
</dbReference>
<feature type="region of interest" description="Disordered" evidence="10">
    <location>
        <begin position="92"/>
        <end position="166"/>
    </location>
</feature>
<dbReference type="CDD" id="cd17734">
    <property type="entry name" value="BRCT_Bard1_rpt1"/>
    <property type="match status" value="1"/>
</dbReference>
<dbReference type="PROSITE" id="PS00518">
    <property type="entry name" value="ZF_RING_1"/>
    <property type="match status" value="1"/>
</dbReference>
<dbReference type="InterPro" id="IPR001841">
    <property type="entry name" value="Znf_RING"/>
</dbReference>
<dbReference type="PROSITE" id="PS50089">
    <property type="entry name" value="ZF_RING_2"/>
    <property type="match status" value="1"/>
</dbReference>
<keyword evidence="3" id="KW-0677">Repeat</keyword>
<dbReference type="InterPro" id="IPR031099">
    <property type="entry name" value="BRCA1-associated"/>
</dbReference>
<dbReference type="GO" id="GO:0004842">
    <property type="term" value="F:ubiquitin-protein transferase activity"/>
    <property type="evidence" value="ECO:0007669"/>
    <property type="project" value="TreeGrafter"/>
</dbReference>
<keyword evidence="2" id="KW-0479">Metal-binding</keyword>
<feature type="region of interest" description="Disordered" evidence="10">
    <location>
        <begin position="278"/>
        <end position="323"/>
    </location>
</feature>
<dbReference type="SMART" id="SM00292">
    <property type="entry name" value="BRCT"/>
    <property type="match status" value="2"/>
</dbReference>
<dbReference type="SUPFAM" id="SSF52113">
    <property type="entry name" value="BRCT domain"/>
    <property type="match status" value="2"/>
</dbReference>
<dbReference type="InterPro" id="IPR017907">
    <property type="entry name" value="Znf_RING_CS"/>
</dbReference>
<accession>A0A7I8JGA2</accession>
<dbReference type="InterPro" id="IPR001357">
    <property type="entry name" value="BRCT_dom"/>
</dbReference>
<dbReference type="PANTHER" id="PTHR13763">
    <property type="entry name" value="BREAST CANCER TYPE 1 SUSCEPTIBILITY PROTEIN BRCA1"/>
    <property type="match status" value="1"/>
</dbReference>
<keyword evidence="7" id="KW-0234">DNA repair</keyword>
<dbReference type="InterPro" id="IPR036420">
    <property type="entry name" value="BRCT_dom_sf"/>
</dbReference>
<organism evidence="14">
    <name type="scientific">Spirodela intermedia</name>
    <name type="common">Intermediate duckweed</name>
    <dbReference type="NCBI Taxonomy" id="51605"/>
    <lineage>
        <taxon>Eukaryota</taxon>
        <taxon>Viridiplantae</taxon>
        <taxon>Streptophyta</taxon>
        <taxon>Embryophyta</taxon>
        <taxon>Tracheophyta</taxon>
        <taxon>Spermatophyta</taxon>
        <taxon>Magnoliopsida</taxon>
        <taxon>Liliopsida</taxon>
        <taxon>Araceae</taxon>
        <taxon>Lemnoideae</taxon>
        <taxon>Spirodela</taxon>
    </lineage>
</organism>
<dbReference type="Pfam" id="PF13923">
    <property type="entry name" value="zf-C3HC4_2"/>
    <property type="match status" value="1"/>
</dbReference>
<dbReference type="EMBL" id="CACRZD030000011">
    <property type="protein sequence ID" value="CAA6668543.1"/>
    <property type="molecule type" value="Genomic_DNA"/>
</dbReference>
<keyword evidence="4" id="KW-0227">DNA damage</keyword>
<dbReference type="InterPro" id="IPR013083">
    <property type="entry name" value="Znf_RING/FYVE/PHD"/>
</dbReference>
<keyword evidence="6" id="KW-0862">Zinc</keyword>
<reference evidence="14 15" key="1">
    <citation type="submission" date="2019-12" db="EMBL/GenBank/DDBJ databases">
        <authorList>
            <person name="Scholz U."/>
            <person name="Mascher M."/>
            <person name="Fiebig A."/>
        </authorList>
    </citation>
    <scope>NUCLEOTIDE SEQUENCE</scope>
</reference>
<dbReference type="Gene3D" id="3.40.50.10190">
    <property type="entry name" value="BRCT domain"/>
    <property type="match status" value="2"/>
</dbReference>
<evidence type="ECO:0000259" key="13">
    <source>
        <dbReference type="PROSITE" id="PS51805"/>
    </source>
</evidence>
<dbReference type="PROSITE" id="PS51257">
    <property type="entry name" value="PROKAR_LIPOPROTEIN"/>
    <property type="match status" value="1"/>
</dbReference>
<feature type="compositionally biased region" description="Basic and acidic residues" evidence="10">
    <location>
        <begin position="278"/>
        <end position="290"/>
    </location>
</feature>
<dbReference type="GO" id="GO:0000724">
    <property type="term" value="P:double-strand break repair via homologous recombination"/>
    <property type="evidence" value="ECO:0007669"/>
    <property type="project" value="TreeGrafter"/>
</dbReference>
<dbReference type="PANTHER" id="PTHR13763:SF0">
    <property type="entry name" value="BREAST CANCER TYPE 1 SUSCEPTIBILITY PROTEIN"/>
    <property type="match status" value="1"/>
</dbReference>
<evidence type="ECO:0000313" key="15">
    <source>
        <dbReference type="Proteomes" id="UP001189122"/>
    </source>
</evidence>
<dbReference type="FunFam" id="3.40.50.10190:FF:000006">
    <property type="entry name" value="Breast cancer type 1 susceptibility protein homolog"/>
    <property type="match status" value="1"/>
</dbReference>
<evidence type="ECO:0000256" key="6">
    <source>
        <dbReference type="ARBA" id="ARBA00022833"/>
    </source>
</evidence>
<feature type="compositionally biased region" description="Polar residues" evidence="10">
    <location>
        <begin position="211"/>
        <end position="221"/>
    </location>
</feature>
<dbReference type="PROSITE" id="PS51805">
    <property type="entry name" value="EPHD"/>
    <property type="match status" value="1"/>
</dbReference>
<evidence type="ECO:0000256" key="3">
    <source>
        <dbReference type="ARBA" id="ARBA00022737"/>
    </source>
</evidence>
<evidence type="ECO:0000259" key="11">
    <source>
        <dbReference type="PROSITE" id="PS50089"/>
    </source>
</evidence>
<evidence type="ECO:0000256" key="10">
    <source>
        <dbReference type="SAM" id="MobiDB-lite"/>
    </source>
</evidence>
<name>A0A7I8JGA2_SPIIN</name>
<dbReference type="InterPro" id="IPR034732">
    <property type="entry name" value="EPHD"/>
</dbReference>
<dbReference type="Pfam" id="PF00533">
    <property type="entry name" value="BRCT"/>
    <property type="match status" value="1"/>
</dbReference>
<feature type="compositionally biased region" description="Basic residues" evidence="10">
    <location>
        <begin position="291"/>
        <end position="302"/>
    </location>
</feature>
<dbReference type="AlphaFoldDB" id="A0A7I8JGA2"/>
<feature type="region of interest" description="Disordered" evidence="10">
    <location>
        <begin position="203"/>
        <end position="252"/>
    </location>
</feature>
<evidence type="ECO:0000256" key="4">
    <source>
        <dbReference type="ARBA" id="ARBA00022763"/>
    </source>
</evidence>
<gene>
    <name evidence="14" type="ORF">SI7747_11014937</name>
</gene>
<dbReference type="EMBL" id="LR743598">
    <property type="protein sequence ID" value="CAA2629299.1"/>
    <property type="molecule type" value="Genomic_DNA"/>
</dbReference>
<feature type="domain" description="RING-type" evidence="11">
    <location>
        <begin position="13"/>
        <end position="51"/>
    </location>
</feature>
<dbReference type="GO" id="GO:0005634">
    <property type="term" value="C:nucleus"/>
    <property type="evidence" value="ECO:0007669"/>
    <property type="project" value="UniProtKB-SubCell"/>
</dbReference>
<dbReference type="Gene3D" id="3.30.40.10">
    <property type="entry name" value="Zinc/RING finger domain, C3HC4 (zinc finger)"/>
    <property type="match status" value="2"/>
</dbReference>
<protein>
    <submittedName>
        <fullName evidence="14">Uncharacterized protein</fullName>
    </submittedName>
</protein>
<dbReference type="FunFam" id="3.30.40.10:FF:000352">
    <property type="entry name" value="Breast cancer associated RING 1"/>
    <property type="match status" value="1"/>
</dbReference>
<evidence type="ECO:0000256" key="5">
    <source>
        <dbReference type="ARBA" id="ARBA00022771"/>
    </source>
</evidence>
<comment type="subcellular location">
    <subcellularLocation>
        <location evidence="1">Nucleus</location>
    </subcellularLocation>
</comment>
<feature type="domain" description="PHD-type" evidence="13">
    <location>
        <begin position="418"/>
        <end position="538"/>
    </location>
</feature>
<sequence>MEHLERMGRELKCPICLSLLHSAASLSCNHVFCNSCISKSMKSTSTCPVCKVPFHRRDIRPSPHMDSLVAIYKGMETDAGVDIFVSQGEAGRITSDDQESPVSKGTVGNEKKRKASENKSKNESLAGTEPMDLRSSVPSFPSKKRVHVTPYSISETPPKPEGPSKLEYQQASMDTAAAWKKAPVDQRGEPLFCPFFWMREDVEDDEDRVSGRSSPQQTGDTPPQVAPCFSDIKDEDDGDLTGKTPTSKSRVGEILDSEMFEWTQRPCSPELWLTPVKDQRSSRVSCERKARPSGKRVRRSRAGRSAESRKKNTSLQKRAVSSPLKDPKIWAALGRPSKSCARKLASRFQDNLEMDGKQVPFKKAEEDCPRGGGMETREKQKRTSPSSDEAIAEKLHVIPQDAVVASSDSSVGAPHPSDDKCSFCHSSEETEVSGEMIHYLDGRPVASDFNGGARIIHSHRLCAEWAPNVFFDGDGVVNLAAEVARSRRIRCSHCGVKGAALGCLKRSCRKSFHYTCAKLISGCHWDEENFVMLCPIHVSSRLLLDAPGSQRQGLLKSTHRRASRSQASTRQPWRWSAVSSPKWVLCCSSLSPVEKEAVSELAKLAGVLLSKGWSSAVTHLIASVDEEGACRRTLKYLMAIAEGKWILNMGWVNACLKGGKPFEEDPYEIRKDEPKLFDGFKFYFTGNFPAVYRGYLQDLVTVAGGAVLQRKPVAKQGEGLSPAPVFIVYSLEPADGSAAGRGGYRRQGSDQPWVLDSIAGCRIQSLAVPAAEESVCRT</sequence>
<evidence type="ECO:0000256" key="7">
    <source>
        <dbReference type="ARBA" id="ARBA00023204"/>
    </source>
</evidence>
<evidence type="ECO:0000259" key="12">
    <source>
        <dbReference type="PROSITE" id="PS50172"/>
    </source>
</evidence>
<dbReference type="GO" id="GO:0045944">
    <property type="term" value="P:positive regulation of transcription by RNA polymerase II"/>
    <property type="evidence" value="ECO:0007669"/>
    <property type="project" value="TreeGrafter"/>
</dbReference>
<proteinExistence type="predicted"/>
<keyword evidence="8" id="KW-0539">Nucleus</keyword>
<evidence type="ECO:0000256" key="9">
    <source>
        <dbReference type="PROSITE-ProRule" id="PRU00175"/>
    </source>
</evidence>
<dbReference type="Proteomes" id="UP001189122">
    <property type="component" value="Unassembled WGS sequence"/>
</dbReference>
<dbReference type="GO" id="GO:0008270">
    <property type="term" value="F:zinc ion binding"/>
    <property type="evidence" value="ECO:0007669"/>
    <property type="project" value="UniProtKB-KW"/>
</dbReference>
<dbReference type="SMART" id="SM00184">
    <property type="entry name" value="RING"/>
    <property type="match status" value="1"/>
</dbReference>
<evidence type="ECO:0000256" key="2">
    <source>
        <dbReference type="ARBA" id="ARBA00022723"/>
    </source>
</evidence>
<evidence type="ECO:0000256" key="8">
    <source>
        <dbReference type="ARBA" id="ARBA00023242"/>
    </source>
</evidence>
<feature type="domain" description="BRCT" evidence="12">
    <location>
        <begin position="594"/>
        <end position="669"/>
    </location>
</feature>
<feature type="region of interest" description="Disordered" evidence="10">
    <location>
        <begin position="363"/>
        <end position="385"/>
    </location>
</feature>
<evidence type="ECO:0000256" key="1">
    <source>
        <dbReference type="ARBA" id="ARBA00004123"/>
    </source>
</evidence>